<keyword evidence="1" id="KW-0472">Membrane</keyword>
<name>M4Z4U6_9BRAD</name>
<dbReference type="PATRIC" id="fig|1245469.3.peg.2075"/>
<accession>M4Z4U6</accession>
<gene>
    <name evidence="3" type="ORF">S58_20250</name>
</gene>
<evidence type="ECO:0000259" key="2">
    <source>
        <dbReference type="Pfam" id="PF07331"/>
    </source>
</evidence>
<keyword evidence="1" id="KW-0812">Transmembrane</keyword>
<feature type="transmembrane region" description="Helical" evidence="1">
    <location>
        <begin position="128"/>
        <end position="146"/>
    </location>
</feature>
<keyword evidence="4" id="KW-1185">Reference proteome</keyword>
<feature type="transmembrane region" description="Helical" evidence="1">
    <location>
        <begin position="240"/>
        <end position="258"/>
    </location>
</feature>
<protein>
    <recommendedName>
        <fullName evidence="2">DUF1468 domain-containing protein</fullName>
    </recommendedName>
</protein>
<evidence type="ECO:0000256" key="1">
    <source>
        <dbReference type="SAM" id="Phobius"/>
    </source>
</evidence>
<dbReference type="KEGG" id="aol:S58_20250"/>
<keyword evidence="1" id="KW-1133">Transmembrane helix</keyword>
<dbReference type="EMBL" id="AP012603">
    <property type="protein sequence ID" value="BAM88032.1"/>
    <property type="molecule type" value="Genomic_DNA"/>
</dbReference>
<proteinExistence type="predicted"/>
<organism evidence="3 4">
    <name type="scientific">Bradyrhizobium oligotrophicum S58</name>
    <dbReference type="NCBI Taxonomy" id="1245469"/>
    <lineage>
        <taxon>Bacteria</taxon>
        <taxon>Pseudomonadati</taxon>
        <taxon>Pseudomonadota</taxon>
        <taxon>Alphaproteobacteria</taxon>
        <taxon>Hyphomicrobiales</taxon>
        <taxon>Nitrobacteraceae</taxon>
        <taxon>Bradyrhizobium</taxon>
    </lineage>
</organism>
<sequence length="271" mass="27941">MSAAKADWGGQGMADTTGQLSGGTASVPAARNVTGASIILLLAFAPQLVELAISLVGLVAAVSARSPLQVVAAHGAALVESLPMLLGQWADGGKVTLRSDALLALIYTYPLIAIAVFTFLARPRAPQDYFGGVALMAIALFALWAASDLSGMRGFTFGPGTAPRMLGVLLLAMGAAVAVIGLVTEGPALQVYHWRGPFFVSLAILTFAVAIRPLGLIVAALAAFLIAALGTSETRWGETLIVGVVLTLGCALLFPYVLGLPMPLFPRFLVQ</sequence>
<reference evidence="3 4" key="1">
    <citation type="journal article" date="2013" name="Appl. Environ. Microbiol.">
        <title>Genome analysis suggests that the soil oligotrophic bacterium Agromonas oligotrophica (Bradyrhizobium oligotrophicum) is a nitrogen-fixing symbiont of Aeschynomene indica.</title>
        <authorList>
            <person name="Okubo T."/>
            <person name="Fukushima S."/>
            <person name="Itakura M."/>
            <person name="Oshima K."/>
            <person name="Longtonglang A."/>
            <person name="Teaumroong N."/>
            <person name="Mitsui H."/>
            <person name="Hattori M."/>
            <person name="Hattori R."/>
            <person name="Hattori T."/>
            <person name="Minamisawa K."/>
        </authorList>
    </citation>
    <scope>NUCLEOTIDE SEQUENCE [LARGE SCALE GENOMIC DNA]</scope>
    <source>
        <strain evidence="3 4">S58</strain>
    </source>
</reference>
<feature type="transmembrane region" description="Helical" evidence="1">
    <location>
        <begin position="38"/>
        <end position="63"/>
    </location>
</feature>
<evidence type="ECO:0000313" key="4">
    <source>
        <dbReference type="Proteomes" id="UP000011841"/>
    </source>
</evidence>
<dbReference type="HOGENOM" id="CLU_1096989_0_0_5"/>
<feature type="transmembrane region" description="Helical" evidence="1">
    <location>
        <begin position="101"/>
        <end position="121"/>
    </location>
</feature>
<feature type="domain" description="DUF1468" evidence="2">
    <location>
        <begin position="131"/>
        <end position="263"/>
    </location>
</feature>
<dbReference type="Proteomes" id="UP000011841">
    <property type="component" value="Chromosome"/>
</dbReference>
<feature type="transmembrane region" description="Helical" evidence="1">
    <location>
        <begin position="166"/>
        <end position="186"/>
    </location>
</feature>
<dbReference type="STRING" id="1245469.S58_20250"/>
<dbReference type="AlphaFoldDB" id="M4Z4U6"/>
<evidence type="ECO:0000313" key="3">
    <source>
        <dbReference type="EMBL" id="BAM88032.1"/>
    </source>
</evidence>
<dbReference type="InterPro" id="IPR009936">
    <property type="entry name" value="DUF1468"/>
</dbReference>
<feature type="transmembrane region" description="Helical" evidence="1">
    <location>
        <begin position="198"/>
        <end position="228"/>
    </location>
</feature>
<dbReference type="Pfam" id="PF07331">
    <property type="entry name" value="TctB"/>
    <property type="match status" value="1"/>
</dbReference>
<dbReference type="eggNOG" id="ENOG5032TC0">
    <property type="taxonomic scope" value="Bacteria"/>
</dbReference>